<name>A0A150K537_HEYCO</name>
<gene>
    <name evidence="1" type="ORF">B4098_3149</name>
</gene>
<evidence type="ECO:0000313" key="2">
    <source>
        <dbReference type="Proteomes" id="UP000075288"/>
    </source>
</evidence>
<sequence length="37" mass="4455">MNFTNPAKKSRLILSKWKQNDFIFKSAIPFPNRKKLF</sequence>
<reference evidence="1 2" key="1">
    <citation type="submission" date="2016-01" db="EMBL/GenBank/DDBJ databases">
        <title>Genome Sequences of Twelve Sporeforming Bacillus Species Isolated from Foods.</title>
        <authorList>
            <person name="Berendsen E.M."/>
            <person name="Wells-Bennik M.H."/>
            <person name="Krawcyk A.O."/>
            <person name="De Jong A."/>
            <person name="Holsappel S."/>
            <person name="Eijlander R.T."/>
            <person name="Kuipers O.P."/>
        </authorList>
    </citation>
    <scope>NUCLEOTIDE SEQUENCE [LARGE SCALE GENOMIC DNA]</scope>
    <source>
        <strain evidence="1 2">B4098</strain>
    </source>
</reference>
<proteinExistence type="predicted"/>
<evidence type="ECO:0000313" key="1">
    <source>
        <dbReference type="EMBL" id="KYC64441.1"/>
    </source>
</evidence>
<dbReference type="Proteomes" id="UP000075288">
    <property type="component" value="Unassembled WGS sequence"/>
</dbReference>
<accession>A0A150K537</accession>
<dbReference type="AlphaFoldDB" id="A0A150K537"/>
<protein>
    <submittedName>
        <fullName evidence="1">Uncharacterized protein</fullName>
    </submittedName>
</protein>
<organism evidence="1 2">
    <name type="scientific">Heyndrickxia coagulans</name>
    <name type="common">Weizmannia coagulans</name>
    <dbReference type="NCBI Taxonomy" id="1398"/>
    <lineage>
        <taxon>Bacteria</taxon>
        <taxon>Bacillati</taxon>
        <taxon>Bacillota</taxon>
        <taxon>Bacilli</taxon>
        <taxon>Bacillales</taxon>
        <taxon>Bacillaceae</taxon>
        <taxon>Heyndrickxia</taxon>
    </lineage>
</organism>
<dbReference type="PATRIC" id="fig|1398.26.peg.2097"/>
<comment type="caution">
    <text evidence="1">The sequence shown here is derived from an EMBL/GenBank/DDBJ whole genome shotgun (WGS) entry which is preliminary data.</text>
</comment>
<dbReference type="EMBL" id="LQYG01000027">
    <property type="protein sequence ID" value="KYC64441.1"/>
    <property type="molecule type" value="Genomic_DNA"/>
</dbReference>